<accession>A0A5C6U5T1</accession>
<reference evidence="1 2" key="1">
    <citation type="submission" date="2019-08" db="EMBL/GenBank/DDBJ databases">
        <title>Sphingorhabdus soil sp. nov., isolated from arctic soil.</title>
        <authorList>
            <person name="Liu Y."/>
        </authorList>
    </citation>
    <scope>NUCLEOTIDE SEQUENCE [LARGE SCALE GENOMIC DNA]</scope>
    <source>
        <strain evidence="1 2">D-2Q-5-6</strain>
    </source>
</reference>
<dbReference type="Proteomes" id="UP000321129">
    <property type="component" value="Unassembled WGS sequence"/>
</dbReference>
<gene>
    <name evidence="1" type="ORF">FSZ31_10915</name>
</gene>
<protein>
    <submittedName>
        <fullName evidence="1">Uncharacterized protein</fullName>
    </submittedName>
</protein>
<comment type="caution">
    <text evidence="1">The sequence shown here is derived from an EMBL/GenBank/DDBJ whole genome shotgun (WGS) entry which is preliminary data.</text>
</comment>
<evidence type="ECO:0000313" key="2">
    <source>
        <dbReference type="Proteomes" id="UP000321129"/>
    </source>
</evidence>
<evidence type="ECO:0000313" key="1">
    <source>
        <dbReference type="EMBL" id="TXC68197.1"/>
    </source>
</evidence>
<dbReference type="RefSeq" id="WP_147123416.1">
    <property type="nucleotide sequence ID" value="NZ_VOPY01000003.1"/>
</dbReference>
<keyword evidence="2" id="KW-1185">Reference proteome</keyword>
<dbReference type="AlphaFoldDB" id="A0A5C6U5T1"/>
<organism evidence="1 2">
    <name type="scientific">Flavisphingopyxis soli</name>
    <dbReference type="NCBI Taxonomy" id="2601267"/>
    <lineage>
        <taxon>Bacteria</taxon>
        <taxon>Pseudomonadati</taxon>
        <taxon>Pseudomonadota</taxon>
        <taxon>Alphaproteobacteria</taxon>
        <taxon>Sphingomonadales</taxon>
        <taxon>Sphingopyxidaceae</taxon>
        <taxon>Flavisphingopyxis</taxon>
    </lineage>
</organism>
<sequence length="178" mass="19030">MTVLQLICVNNSAMGTKAQHNHPANADEAGALLNLAQGFRAAAARTRPGRGSTLVRAPFELLCLHSVDLALSAALHASDFDAPTVRAMGNDVSRRARALQIHRIGWGRHTLATIEALTRNRQRQGGTLAAAGEEQVALARIEAMVDDAIEKCARFVESCKLAQATNGPAVQSRFARRA</sequence>
<name>A0A5C6U5T1_9SPHN</name>
<proteinExistence type="predicted"/>
<dbReference type="EMBL" id="VOPY01000003">
    <property type="protein sequence ID" value="TXC68197.1"/>
    <property type="molecule type" value="Genomic_DNA"/>
</dbReference>